<dbReference type="InterPro" id="IPR006119">
    <property type="entry name" value="Resolv_N"/>
</dbReference>
<name>A0A9W5YAP6_9FIRM</name>
<dbReference type="InterPro" id="IPR011109">
    <property type="entry name" value="DNA_bind_recombinase_dom"/>
</dbReference>
<dbReference type="InterPro" id="IPR025827">
    <property type="entry name" value="Zn_ribbon_recom_dom"/>
</dbReference>
<reference evidence="4" key="1">
    <citation type="submission" date="2022-06" db="EMBL/GenBank/DDBJ databases">
        <title>Vallitalea longa sp. nov., an anaerobic bacterium isolated from marine sediment.</title>
        <authorList>
            <person name="Hirano S."/>
            <person name="Terahara T."/>
            <person name="Mori K."/>
            <person name="Hamada M."/>
            <person name="Matsumoto R."/>
            <person name="Kobayashi T."/>
        </authorList>
    </citation>
    <scope>NUCLEOTIDE SEQUENCE</scope>
    <source>
        <strain evidence="4">SH18-1</strain>
    </source>
</reference>
<evidence type="ECO:0000259" key="3">
    <source>
        <dbReference type="PROSITE" id="PS51737"/>
    </source>
</evidence>
<dbReference type="InterPro" id="IPR036162">
    <property type="entry name" value="Resolvase-like_N_sf"/>
</dbReference>
<dbReference type="EMBL" id="BRLB01000001">
    <property type="protein sequence ID" value="GKX27823.1"/>
    <property type="molecule type" value="Genomic_DNA"/>
</dbReference>
<dbReference type="Pfam" id="PF07508">
    <property type="entry name" value="Recombinase"/>
    <property type="match status" value="1"/>
</dbReference>
<comment type="caution">
    <text evidence="4">The sequence shown here is derived from an EMBL/GenBank/DDBJ whole genome shotgun (WGS) entry which is preliminary data.</text>
</comment>
<dbReference type="Pfam" id="PF13408">
    <property type="entry name" value="Zn_ribbon_recom"/>
    <property type="match status" value="1"/>
</dbReference>
<dbReference type="RefSeq" id="WP_281811519.1">
    <property type="nucleotide sequence ID" value="NZ_BRLB01000001.1"/>
</dbReference>
<dbReference type="Gene3D" id="1.20.5.300">
    <property type="match status" value="1"/>
</dbReference>
<evidence type="ECO:0000313" key="5">
    <source>
        <dbReference type="Proteomes" id="UP001144256"/>
    </source>
</evidence>
<proteinExistence type="predicted"/>
<dbReference type="PROSITE" id="PS51736">
    <property type="entry name" value="RECOMBINASES_3"/>
    <property type="match status" value="1"/>
</dbReference>
<feature type="domain" description="Resolvase/invertase-type recombinase catalytic" evidence="2">
    <location>
        <begin position="2"/>
        <end position="148"/>
    </location>
</feature>
<dbReference type="Gene3D" id="3.40.50.1390">
    <property type="entry name" value="Resolvase, N-terminal catalytic domain"/>
    <property type="match status" value="1"/>
</dbReference>
<evidence type="ECO:0000256" key="1">
    <source>
        <dbReference type="SAM" id="Coils"/>
    </source>
</evidence>
<dbReference type="SMART" id="SM00857">
    <property type="entry name" value="Resolvase"/>
    <property type="match status" value="1"/>
</dbReference>
<protein>
    <submittedName>
        <fullName evidence="4">Serine recombinase</fullName>
    </submittedName>
</protein>
<dbReference type="PANTHER" id="PTHR30461:SF23">
    <property type="entry name" value="DNA RECOMBINASE-RELATED"/>
    <property type="match status" value="1"/>
</dbReference>
<evidence type="ECO:0000259" key="2">
    <source>
        <dbReference type="PROSITE" id="PS51736"/>
    </source>
</evidence>
<dbReference type="CDD" id="cd03768">
    <property type="entry name" value="SR_ResInv"/>
    <property type="match status" value="1"/>
</dbReference>
<dbReference type="Gene3D" id="3.90.1750.20">
    <property type="entry name" value="Putative Large Serine Recombinase, Chain B, Domain 2"/>
    <property type="match status" value="1"/>
</dbReference>
<accession>A0A9W5YAP6</accession>
<evidence type="ECO:0000313" key="4">
    <source>
        <dbReference type="EMBL" id="GKX27823.1"/>
    </source>
</evidence>
<dbReference type="Pfam" id="PF00239">
    <property type="entry name" value="Resolvase"/>
    <property type="match status" value="1"/>
</dbReference>
<dbReference type="Proteomes" id="UP001144256">
    <property type="component" value="Unassembled WGS sequence"/>
</dbReference>
<dbReference type="PROSITE" id="PS51737">
    <property type="entry name" value="RECOMBINASE_DNA_BIND"/>
    <property type="match status" value="1"/>
</dbReference>
<gene>
    <name evidence="4" type="ORF">SH1V18_03030</name>
</gene>
<dbReference type="SUPFAM" id="SSF53041">
    <property type="entry name" value="Resolvase-like"/>
    <property type="match status" value="1"/>
</dbReference>
<sequence length="527" mass="61182">MNIGIYSRKSKITETGDSIKNQIQLCKEYAYKYFEIGNVYIYEDEGFSGRNTKRPEFQKMLKDAKNSKLDIIICYRLDRISRNVLDFSNTLHILTLNEIEFVSIRDNFDTSTPMGRAMMYIASVFAQLERETIAERIKDNMYKLAETGRWLGGITPLGYKSTKIIDKSTGKYISVLIDDPYESKTVKLIFDKYLECRSLSRLQIYTLELNLKTRNDKDFSLSSLKKILSNPVYMSADKNAYEYFSKNNCTINIHQDTMNFNGNYGIMAYNKNNETNNKINQKAMSQWIISIGVHHPIILSAKWIHVQKILQLNKHRTYSTPSKRKALLTPIIKCKSCNKPLRVISKYENNKVKYFYYKCRVKELTHSKECSIRNLNGNASEKLILDAIEHYISIDKLIEELESYAQSVNSSNANNKISNLQKEITQTKNAIYHLTLILSSKTNAVSKYIIKEIDKLDTKLHSLNKQLDILTNSTATKANDSYNMDFLLNNEIHSMLSHEQKKLLINKTIKNIYWDGNNLELELLHHK</sequence>
<dbReference type="GO" id="GO:0003677">
    <property type="term" value="F:DNA binding"/>
    <property type="evidence" value="ECO:0007669"/>
    <property type="project" value="InterPro"/>
</dbReference>
<keyword evidence="5" id="KW-1185">Reference proteome</keyword>
<keyword evidence="1" id="KW-0175">Coiled coil</keyword>
<feature type="domain" description="Recombinase" evidence="3">
    <location>
        <begin position="156"/>
        <end position="316"/>
    </location>
</feature>
<organism evidence="4 5">
    <name type="scientific">Vallitalea longa</name>
    <dbReference type="NCBI Taxonomy" id="2936439"/>
    <lineage>
        <taxon>Bacteria</taxon>
        <taxon>Bacillati</taxon>
        <taxon>Bacillota</taxon>
        <taxon>Clostridia</taxon>
        <taxon>Lachnospirales</taxon>
        <taxon>Vallitaleaceae</taxon>
        <taxon>Vallitalea</taxon>
    </lineage>
</organism>
<dbReference type="AlphaFoldDB" id="A0A9W5YAP6"/>
<dbReference type="PANTHER" id="PTHR30461">
    <property type="entry name" value="DNA-INVERTASE FROM LAMBDOID PROPHAGE"/>
    <property type="match status" value="1"/>
</dbReference>
<dbReference type="InterPro" id="IPR038109">
    <property type="entry name" value="DNA_bind_recomb_sf"/>
</dbReference>
<dbReference type="GO" id="GO:0000150">
    <property type="term" value="F:DNA strand exchange activity"/>
    <property type="evidence" value="ECO:0007669"/>
    <property type="project" value="InterPro"/>
</dbReference>
<dbReference type="InterPro" id="IPR050639">
    <property type="entry name" value="SSR_resolvase"/>
</dbReference>
<feature type="coiled-coil region" evidence="1">
    <location>
        <begin position="394"/>
        <end position="473"/>
    </location>
</feature>